<evidence type="ECO:0000313" key="1">
    <source>
        <dbReference type="EMBL" id="OAD09124.1"/>
    </source>
</evidence>
<reference evidence="1 2" key="1">
    <citation type="submission" date="2015-06" db="EMBL/GenBank/DDBJ databases">
        <title>Expansion of signal transduction pathways in fungi by whole-genome duplication.</title>
        <authorList>
            <consortium name="DOE Joint Genome Institute"/>
            <person name="Corrochano L.M."/>
            <person name="Kuo A."/>
            <person name="Marcet-Houben M."/>
            <person name="Polaino S."/>
            <person name="Salamov A."/>
            <person name="Villalobos J.M."/>
            <person name="Alvarez M.I."/>
            <person name="Avalos J."/>
            <person name="Benito E.P."/>
            <person name="Benoit I."/>
            <person name="Burger G."/>
            <person name="Camino L.P."/>
            <person name="Canovas D."/>
            <person name="Cerda-Olmedo E."/>
            <person name="Cheng J.-F."/>
            <person name="Dominguez A."/>
            <person name="Elias M."/>
            <person name="Eslava A.P."/>
            <person name="Glaser F."/>
            <person name="Grimwood J."/>
            <person name="Gutierrez G."/>
            <person name="Heitman J."/>
            <person name="Henrissat B."/>
            <person name="Iturriaga E.A."/>
            <person name="Lang B.F."/>
            <person name="Lavin J.L."/>
            <person name="Lee S."/>
            <person name="Li W."/>
            <person name="Lindquist E."/>
            <person name="Lopez-Garcia S."/>
            <person name="Luque E.M."/>
            <person name="Marcos A.T."/>
            <person name="Martin J."/>
            <person name="Mccluskey K."/>
            <person name="Medina H.R."/>
            <person name="Miralles-Duran A."/>
            <person name="Miyazaki A."/>
            <person name="Munoz-Torres E."/>
            <person name="Oguiza J.A."/>
            <person name="Ohm R."/>
            <person name="Olmedo M."/>
            <person name="Orejas M."/>
            <person name="Ortiz-Castellanos L."/>
            <person name="Pisabarro A.G."/>
            <person name="Rodriguez-Romero J."/>
            <person name="Ruiz-Herrera J."/>
            <person name="Ruiz-Vazquez R."/>
            <person name="Sanz C."/>
            <person name="Schackwitz W."/>
            <person name="Schmutz J."/>
            <person name="Shahriari M."/>
            <person name="Shelest E."/>
            <person name="Silva-Franco F."/>
            <person name="Soanes D."/>
            <person name="Syed K."/>
            <person name="Tagua V.G."/>
            <person name="Talbot N.J."/>
            <person name="Thon M."/>
            <person name="De Vries R.P."/>
            <person name="Wiebenga A."/>
            <person name="Yadav J.S."/>
            <person name="Braun E.L."/>
            <person name="Baker S."/>
            <person name="Garre V."/>
            <person name="Horwitz B."/>
            <person name="Torres-Martinez S."/>
            <person name="Idnurm A."/>
            <person name="Herrera-Estrella A."/>
            <person name="Gabaldon T."/>
            <person name="Grigoriev I.V."/>
        </authorList>
    </citation>
    <scope>NUCLEOTIDE SEQUENCE [LARGE SCALE GENOMIC DNA]</scope>
    <source>
        <strain evidence="1 2">CBS 277.49</strain>
    </source>
</reference>
<feature type="non-terminal residue" evidence="1">
    <location>
        <position position="1"/>
    </location>
</feature>
<dbReference type="AlphaFoldDB" id="A0A168QEG1"/>
<dbReference type="STRING" id="747725.A0A168QEG1"/>
<comment type="caution">
    <text evidence="1">The sequence shown here is derived from an EMBL/GenBank/DDBJ whole genome shotgun (WGS) entry which is preliminary data.</text>
</comment>
<dbReference type="PANTHER" id="PTHR12751:SF18">
    <property type="entry name" value="PHOSPHATASE AND ACTIN REGULATOR 1"/>
    <property type="match status" value="1"/>
</dbReference>
<dbReference type="OrthoDB" id="5563016at2759"/>
<dbReference type="GO" id="GO:0003779">
    <property type="term" value="F:actin binding"/>
    <property type="evidence" value="ECO:0007669"/>
    <property type="project" value="TreeGrafter"/>
</dbReference>
<accession>A0A168QEG1</accession>
<dbReference type="Proteomes" id="UP000077051">
    <property type="component" value="Unassembled WGS sequence"/>
</dbReference>
<feature type="non-terminal residue" evidence="1">
    <location>
        <position position="57"/>
    </location>
</feature>
<organism evidence="1 2">
    <name type="scientific">Mucor lusitanicus CBS 277.49</name>
    <dbReference type="NCBI Taxonomy" id="747725"/>
    <lineage>
        <taxon>Eukaryota</taxon>
        <taxon>Fungi</taxon>
        <taxon>Fungi incertae sedis</taxon>
        <taxon>Mucoromycota</taxon>
        <taxon>Mucoromycotina</taxon>
        <taxon>Mucoromycetes</taxon>
        <taxon>Mucorales</taxon>
        <taxon>Mucorineae</taxon>
        <taxon>Mucoraceae</taxon>
        <taxon>Mucor</taxon>
    </lineage>
</organism>
<evidence type="ECO:0000313" key="2">
    <source>
        <dbReference type="Proteomes" id="UP000077051"/>
    </source>
</evidence>
<dbReference type="VEuPathDB" id="FungiDB:MUCCIDRAFT_125785"/>
<name>A0A168QEG1_MUCCL</name>
<dbReference type="PANTHER" id="PTHR12751">
    <property type="entry name" value="PHOSPHATASE AND ACTIN REGULATOR PHACTR"/>
    <property type="match status" value="1"/>
</dbReference>
<protein>
    <submittedName>
        <fullName evidence="1">Uncharacterized protein</fullName>
    </submittedName>
</protein>
<sequence>FSKLVSVRETYSKTDYDRGSDPDAVCTRLTPAMAQQIKEELNAYKLHEMQVHEYSRV</sequence>
<dbReference type="EMBL" id="AMYB01000001">
    <property type="protein sequence ID" value="OAD09124.1"/>
    <property type="molecule type" value="Genomic_DNA"/>
</dbReference>
<keyword evidence="2" id="KW-1185">Reference proteome</keyword>
<gene>
    <name evidence="1" type="ORF">MUCCIDRAFT_125785</name>
</gene>
<proteinExistence type="predicted"/>
<dbReference type="GO" id="GO:0030036">
    <property type="term" value="P:actin cytoskeleton organization"/>
    <property type="evidence" value="ECO:0007669"/>
    <property type="project" value="TreeGrafter"/>
</dbReference>